<evidence type="ECO:0000256" key="1">
    <source>
        <dbReference type="ARBA" id="ARBA00023172"/>
    </source>
</evidence>
<geneLocation type="plasmid" evidence="3">
    <name>pLPU83b</name>
</geneLocation>
<sequence length="174" mass="19585">MLNAEYLLRSFAAFATERGQSHVHTQTATDWAARGPSVAQRDARLKAVCRFVRHVRVEDARHELPPVNHFGARKTRRSPHIYPAAEIDRLIEAALRLRPKGGLRSRTYATLIALLSVTGLRISEALKLTVADVTRDGLLIRETKFRKTRLVPLHDTAVAGLNGDLAHRRPLFRD</sequence>
<dbReference type="Pfam" id="PF00589">
    <property type="entry name" value="Phage_integrase"/>
    <property type="match status" value="1"/>
</dbReference>
<dbReference type="Gene3D" id="1.10.443.10">
    <property type="entry name" value="Intergrase catalytic core"/>
    <property type="match status" value="1"/>
</dbReference>
<dbReference type="GO" id="GO:0006310">
    <property type="term" value="P:DNA recombination"/>
    <property type="evidence" value="ECO:0007669"/>
    <property type="project" value="UniProtKB-KW"/>
</dbReference>
<keyword evidence="1" id="KW-0233">DNA recombination</keyword>
<feature type="domain" description="Tyr recombinase" evidence="2">
    <location>
        <begin position="77"/>
        <end position="174"/>
    </location>
</feature>
<dbReference type="InterPro" id="IPR002104">
    <property type="entry name" value="Integrase_catalytic"/>
</dbReference>
<evidence type="ECO:0000313" key="3">
    <source>
        <dbReference type="EMBL" id="CDM60236.1"/>
    </source>
</evidence>
<name>W6S192_9HYPH</name>
<dbReference type="EMBL" id="CBYB010000024">
    <property type="protein sequence ID" value="CDM60236.1"/>
    <property type="molecule type" value="Genomic_DNA"/>
</dbReference>
<comment type="caution">
    <text evidence="3">The sequence shown here is derived from an EMBL/GenBank/DDBJ whole genome shotgun (WGS) entry which is preliminary data.</text>
</comment>
<dbReference type="PROSITE" id="PS51898">
    <property type="entry name" value="TYR_RECOMBINASE"/>
    <property type="match status" value="1"/>
</dbReference>
<keyword evidence="4" id="KW-1185">Reference proteome</keyword>
<evidence type="ECO:0000313" key="4">
    <source>
        <dbReference type="Proteomes" id="UP000019443"/>
    </source>
</evidence>
<reference evidence="3" key="1">
    <citation type="submission" date="2013-11" db="EMBL/GenBank/DDBJ databases">
        <title>Draft genome sequence of the broad-host-range Rhizobium sp. LPU83 strain, a member of the low-genetic diversity Oregon-like Rhizobium sp. group.</title>
        <authorList>
            <person name="Wibberg D."/>
            <person name="Puehler A."/>
            <person name="Schlueter A."/>
        </authorList>
    </citation>
    <scope>NUCLEOTIDE SEQUENCE [LARGE SCALE GENOMIC DNA]</scope>
    <source>
        <strain evidence="3">LPU83</strain>
        <plasmid evidence="3">pLPU83b</plasmid>
    </source>
</reference>
<proteinExistence type="predicted"/>
<dbReference type="GO" id="GO:0003677">
    <property type="term" value="F:DNA binding"/>
    <property type="evidence" value="ECO:0007669"/>
    <property type="project" value="InterPro"/>
</dbReference>
<dbReference type="RefSeq" id="WP_231052346.1">
    <property type="nucleotide sequence ID" value="NZ_ATTO01000189.1"/>
</dbReference>
<dbReference type="AlphaFoldDB" id="W6S192"/>
<keyword evidence="3" id="KW-0614">Plasmid</keyword>
<dbReference type="InterPro" id="IPR011010">
    <property type="entry name" value="DNA_brk_join_enz"/>
</dbReference>
<dbReference type="Proteomes" id="UP000019443">
    <property type="component" value="Unassembled WGS sequence"/>
</dbReference>
<dbReference type="GO" id="GO:0015074">
    <property type="term" value="P:DNA integration"/>
    <property type="evidence" value="ECO:0007669"/>
    <property type="project" value="InterPro"/>
</dbReference>
<dbReference type="SUPFAM" id="SSF56349">
    <property type="entry name" value="DNA breaking-rejoining enzymes"/>
    <property type="match status" value="1"/>
</dbReference>
<protein>
    <submittedName>
        <fullName evidence="3">Integrase family protein</fullName>
    </submittedName>
</protein>
<evidence type="ECO:0000259" key="2">
    <source>
        <dbReference type="PROSITE" id="PS51898"/>
    </source>
</evidence>
<accession>W6S192</accession>
<gene>
    <name evidence="3" type="ORF">LPU83_pLPU83b_0243</name>
</gene>
<organism evidence="3 4">
    <name type="scientific">Rhizobium favelukesii</name>
    <dbReference type="NCBI Taxonomy" id="348824"/>
    <lineage>
        <taxon>Bacteria</taxon>
        <taxon>Pseudomonadati</taxon>
        <taxon>Pseudomonadota</taxon>
        <taxon>Alphaproteobacteria</taxon>
        <taxon>Hyphomicrobiales</taxon>
        <taxon>Rhizobiaceae</taxon>
        <taxon>Rhizobium/Agrobacterium group</taxon>
        <taxon>Rhizobium</taxon>
    </lineage>
</organism>
<dbReference type="InterPro" id="IPR013762">
    <property type="entry name" value="Integrase-like_cat_sf"/>
</dbReference>